<keyword evidence="1" id="KW-0175">Coiled coil</keyword>
<gene>
    <name evidence="4" type="ORF">QYE76_010572</name>
</gene>
<protein>
    <recommendedName>
        <fullName evidence="3">Transposase (putative) gypsy type domain-containing protein</fullName>
    </recommendedName>
</protein>
<dbReference type="InterPro" id="IPR007321">
    <property type="entry name" value="Transposase_28"/>
</dbReference>
<evidence type="ECO:0000313" key="5">
    <source>
        <dbReference type="Proteomes" id="UP001231189"/>
    </source>
</evidence>
<feature type="compositionally biased region" description="Low complexity" evidence="2">
    <location>
        <begin position="248"/>
        <end position="258"/>
    </location>
</feature>
<reference evidence="4" key="1">
    <citation type="submission" date="2023-07" db="EMBL/GenBank/DDBJ databases">
        <title>A chromosome-level genome assembly of Lolium multiflorum.</title>
        <authorList>
            <person name="Chen Y."/>
            <person name="Copetti D."/>
            <person name="Kolliker R."/>
            <person name="Studer B."/>
        </authorList>
    </citation>
    <scope>NUCLEOTIDE SEQUENCE</scope>
    <source>
        <strain evidence="4">02402/16</strain>
        <tissue evidence="4">Leaf</tissue>
    </source>
</reference>
<dbReference type="AlphaFoldDB" id="A0AAD8X377"/>
<dbReference type="EMBL" id="JAUUTY010000001">
    <property type="protein sequence ID" value="KAK1693875.1"/>
    <property type="molecule type" value="Genomic_DNA"/>
</dbReference>
<feature type="coiled-coil region" evidence="1">
    <location>
        <begin position="445"/>
        <end position="517"/>
    </location>
</feature>
<feature type="compositionally biased region" description="Acidic residues" evidence="2">
    <location>
        <begin position="216"/>
        <end position="229"/>
    </location>
</feature>
<sequence>MEGLIAPDWSFMKDSITPKPDPDERVFTKAWVERGLSLPCSEFFLSVLSTYGLQPHKICPNSYLLLSNFVMLCEGHLGIRPDIHLWQVLFCVKKETKDKVMVNFGSMTFMLRPQRMYPPHSSHESVRYWNAGWFYVKNIQFRTSTRGFPNPLRVTRDNLPTDSLYKKIRTLVKILRGQEVPEIGKDIFTDNKCPPLNILAEDSFRNVIRVLASAEGAEEDLEDDDEEEEQAPKKVAPRTAKRHRAKVSGFEAGASGEASAKKAKTKPSPPLNSKKEEHERLKLLATTGKGSRPLIPGATKKVGGSCSATKRAAPEEPQDKIPEEVEVNSHDKAEAPANDAVSFPCNFGDPSNLYSTLKAYSHKFFHKMTEAEKWDLEQDMLNSMMSNAWGKADVESSEIQLHKKEISDFFDQLLVKRKEQQALHYELNKNISLQRRVTLSQAEDIQVGKERIAELEKQLAEAQGASSSLATASSELESLRSAYQDLETRLAEAEKKQERAEKQLAEKKSELLQKEADFVTKRKVDSYTLKQLQNEVNGLWNYMNTAEKGWDLLNADVMEPLGYDEDRHNQSPRDDLIRLAGDD</sequence>
<keyword evidence="5" id="KW-1185">Reference proteome</keyword>
<evidence type="ECO:0000259" key="3">
    <source>
        <dbReference type="Pfam" id="PF04195"/>
    </source>
</evidence>
<evidence type="ECO:0000313" key="4">
    <source>
        <dbReference type="EMBL" id="KAK1693875.1"/>
    </source>
</evidence>
<feature type="compositionally biased region" description="Basic residues" evidence="2">
    <location>
        <begin position="235"/>
        <end position="246"/>
    </location>
</feature>
<feature type="compositionally biased region" description="Basic and acidic residues" evidence="2">
    <location>
        <begin position="273"/>
        <end position="282"/>
    </location>
</feature>
<feature type="region of interest" description="Disordered" evidence="2">
    <location>
        <begin position="216"/>
        <end position="324"/>
    </location>
</feature>
<comment type="caution">
    <text evidence="4">The sequence shown here is derived from an EMBL/GenBank/DDBJ whole genome shotgun (WGS) entry which is preliminary data.</text>
</comment>
<organism evidence="4 5">
    <name type="scientific">Lolium multiflorum</name>
    <name type="common">Italian ryegrass</name>
    <name type="synonym">Lolium perenne subsp. multiflorum</name>
    <dbReference type="NCBI Taxonomy" id="4521"/>
    <lineage>
        <taxon>Eukaryota</taxon>
        <taxon>Viridiplantae</taxon>
        <taxon>Streptophyta</taxon>
        <taxon>Embryophyta</taxon>
        <taxon>Tracheophyta</taxon>
        <taxon>Spermatophyta</taxon>
        <taxon>Magnoliopsida</taxon>
        <taxon>Liliopsida</taxon>
        <taxon>Poales</taxon>
        <taxon>Poaceae</taxon>
        <taxon>BOP clade</taxon>
        <taxon>Pooideae</taxon>
        <taxon>Poodae</taxon>
        <taxon>Poeae</taxon>
        <taxon>Poeae Chloroplast Group 2 (Poeae type)</taxon>
        <taxon>Loliodinae</taxon>
        <taxon>Loliinae</taxon>
        <taxon>Lolium</taxon>
    </lineage>
</organism>
<evidence type="ECO:0000256" key="1">
    <source>
        <dbReference type="SAM" id="Coils"/>
    </source>
</evidence>
<dbReference type="PANTHER" id="PTHR33026:SF7">
    <property type="entry name" value="OS03G0100275 PROTEIN"/>
    <property type="match status" value="1"/>
</dbReference>
<feature type="compositionally biased region" description="Basic and acidic residues" evidence="2">
    <location>
        <begin position="312"/>
        <end position="324"/>
    </location>
</feature>
<accession>A0AAD8X377</accession>
<feature type="compositionally biased region" description="Basic and acidic residues" evidence="2">
    <location>
        <begin position="564"/>
        <end position="583"/>
    </location>
</feature>
<dbReference type="Proteomes" id="UP001231189">
    <property type="component" value="Unassembled WGS sequence"/>
</dbReference>
<proteinExistence type="predicted"/>
<evidence type="ECO:0000256" key="2">
    <source>
        <dbReference type="SAM" id="MobiDB-lite"/>
    </source>
</evidence>
<dbReference type="PANTHER" id="PTHR33026">
    <property type="entry name" value="OS06G0360600 PROTEIN"/>
    <property type="match status" value="1"/>
</dbReference>
<feature type="domain" description="Transposase (putative) gypsy type" evidence="3">
    <location>
        <begin position="26"/>
        <end position="93"/>
    </location>
</feature>
<feature type="region of interest" description="Disordered" evidence="2">
    <location>
        <begin position="562"/>
        <end position="583"/>
    </location>
</feature>
<dbReference type="Pfam" id="PF04195">
    <property type="entry name" value="Transposase_28"/>
    <property type="match status" value="1"/>
</dbReference>
<name>A0AAD8X377_LOLMU</name>